<evidence type="ECO:0000256" key="1">
    <source>
        <dbReference type="SAM" id="Phobius"/>
    </source>
</evidence>
<gene>
    <name evidence="2" type="ORF">A6A20_04045</name>
</gene>
<comment type="caution">
    <text evidence="2">The sequence shown here is derived from an EMBL/GenBank/DDBJ whole genome shotgun (WGS) entry which is preliminary data.</text>
</comment>
<feature type="transmembrane region" description="Helical" evidence="1">
    <location>
        <begin position="82"/>
        <end position="99"/>
    </location>
</feature>
<keyword evidence="1" id="KW-0472">Membrane</keyword>
<dbReference type="AlphaFoldDB" id="A0A9X4PCN9"/>
<evidence type="ECO:0008006" key="4">
    <source>
        <dbReference type="Google" id="ProtNLM"/>
    </source>
</evidence>
<dbReference type="RefSeq" id="WP_279572274.1">
    <property type="nucleotide sequence ID" value="NZ_LWID01000001.1"/>
</dbReference>
<proteinExistence type="predicted"/>
<name>A0A9X4PCN9_9PAST</name>
<reference evidence="2" key="1">
    <citation type="submission" date="2016-03" db="EMBL/GenBank/DDBJ databases">
        <title>Co-evolution between Pasteurellaceae and their hosts.</title>
        <authorList>
            <person name="Hansen M.J."/>
            <person name="Bojesen A.M."/>
            <person name="Planet P."/>
        </authorList>
    </citation>
    <scope>NUCLEOTIDE SEQUENCE</scope>
    <source>
        <strain evidence="2">146/S8/89</strain>
    </source>
</reference>
<dbReference type="GO" id="GO:0005886">
    <property type="term" value="C:plasma membrane"/>
    <property type="evidence" value="ECO:0007669"/>
    <property type="project" value="TreeGrafter"/>
</dbReference>
<feature type="transmembrane region" description="Helical" evidence="1">
    <location>
        <begin position="39"/>
        <end position="62"/>
    </location>
</feature>
<protein>
    <recommendedName>
        <fullName evidence="4">DUF805 domain-containing protein</fullName>
    </recommendedName>
</protein>
<accession>A0A9X4PCN9</accession>
<dbReference type="EMBL" id="LWID01000001">
    <property type="protein sequence ID" value="MDG6894814.1"/>
    <property type="molecule type" value="Genomic_DNA"/>
</dbReference>
<keyword evidence="3" id="KW-1185">Reference proteome</keyword>
<dbReference type="InterPro" id="IPR008523">
    <property type="entry name" value="DUF805"/>
</dbReference>
<dbReference type="PANTHER" id="PTHR34980">
    <property type="entry name" value="INNER MEMBRANE PROTEIN-RELATED-RELATED"/>
    <property type="match status" value="1"/>
</dbReference>
<dbReference type="Proteomes" id="UP001155500">
    <property type="component" value="Unassembled WGS sequence"/>
</dbReference>
<keyword evidence="1" id="KW-0812">Transmembrane</keyword>
<dbReference type="Pfam" id="PF05656">
    <property type="entry name" value="DUF805"/>
    <property type="match status" value="1"/>
</dbReference>
<evidence type="ECO:0000313" key="2">
    <source>
        <dbReference type="EMBL" id="MDG6894814.1"/>
    </source>
</evidence>
<sequence length="133" mass="15959">MKIGRMRRLDYGIYYISSCFFSSMIWIFLLSLIRNIDYLYYEYYACQLLIIFITAIILLIFYTVPRFYCIIARLHDLGKSGYYSLWTLLPFVSFILIFLKGEDRDNQYGEDPKSKGKKLLMNNLYDTNLDEKQ</sequence>
<feature type="transmembrane region" description="Helical" evidence="1">
    <location>
        <begin position="12"/>
        <end position="33"/>
    </location>
</feature>
<organism evidence="2 3">
    <name type="scientific">Volucribacter amazonae</name>
    <dbReference type="NCBI Taxonomy" id="256731"/>
    <lineage>
        <taxon>Bacteria</taxon>
        <taxon>Pseudomonadati</taxon>
        <taxon>Pseudomonadota</taxon>
        <taxon>Gammaproteobacteria</taxon>
        <taxon>Pasteurellales</taxon>
        <taxon>Pasteurellaceae</taxon>
        <taxon>Volucribacter</taxon>
    </lineage>
</organism>
<evidence type="ECO:0000313" key="3">
    <source>
        <dbReference type="Proteomes" id="UP001155500"/>
    </source>
</evidence>
<dbReference type="PANTHER" id="PTHR34980:SF2">
    <property type="entry name" value="INNER MEMBRANE PROTEIN YHAH-RELATED"/>
    <property type="match status" value="1"/>
</dbReference>
<keyword evidence="1" id="KW-1133">Transmembrane helix</keyword>